<reference evidence="3 4" key="1">
    <citation type="submission" date="2019-07" db="EMBL/GenBank/DDBJ databases">
        <title>WGS assembly of Gossypium mustelinum.</title>
        <authorList>
            <person name="Chen Z.J."/>
            <person name="Sreedasyam A."/>
            <person name="Ando A."/>
            <person name="Song Q."/>
            <person name="De L."/>
            <person name="Hulse-Kemp A."/>
            <person name="Ding M."/>
            <person name="Ye W."/>
            <person name="Kirkbride R."/>
            <person name="Jenkins J."/>
            <person name="Plott C."/>
            <person name="Lovell J."/>
            <person name="Lin Y.-M."/>
            <person name="Vaughn R."/>
            <person name="Liu B."/>
            <person name="Li W."/>
            <person name="Simpson S."/>
            <person name="Scheffler B."/>
            <person name="Saski C."/>
            <person name="Grover C."/>
            <person name="Hu G."/>
            <person name="Conover J."/>
            <person name="Carlson J."/>
            <person name="Shu S."/>
            <person name="Boston L."/>
            <person name="Williams M."/>
            <person name="Peterson D."/>
            <person name="Mcgee K."/>
            <person name="Jones D."/>
            <person name="Wendel J."/>
            <person name="Stelly D."/>
            <person name="Grimwood J."/>
            <person name="Schmutz J."/>
        </authorList>
    </citation>
    <scope>NUCLEOTIDE SEQUENCE [LARGE SCALE GENOMIC DNA]</scope>
    <source>
        <strain evidence="3">1408120.09</strain>
    </source>
</reference>
<evidence type="ECO:0000256" key="2">
    <source>
        <dbReference type="SAM" id="MobiDB-lite"/>
    </source>
</evidence>
<proteinExistence type="predicted"/>
<name>A0A5D2SZL1_GOSMU</name>
<dbReference type="PANTHER" id="PTHR23315">
    <property type="entry name" value="U BOX DOMAIN-CONTAINING"/>
    <property type="match status" value="1"/>
</dbReference>
<dbReference type="PANTHER" id="PTHR23315:SF265">
    <property type="entry name" value="U-BOX DOMAIN-CONTAINING PROTEIN 46-RELATED"/>
    <property type="match status" value="1"/>
</dbReference>
<keyword evidence="4" id="KW-1185">Reference proteome</keyword>
<organism evidence="3 4">
    <name type="scientific">Gossypium mustelinum</name>
    <name type="common">Cotton</name>
    <name type="synonym">Gossypium caicoense</name>
    <dbReference type="NCBI Taxonomy" id="34275"/>
    <lineage>
        <taxon>Eukaryota</taxon>
        <taxon>Viridiplantae</taxon>
        <taxon>Streptophyta</taxon>
        <taxon>Embryophyta</taxon>
        <taxon>Tracheophyta</taxon>
        <taxon>Spermatophyta</taxon>
        <taxon>Magnoliopsida</taxon>
        <taxon>eudicotyledons</taxon>
        <taxon>Gunneridae</taxon>
        <taxon>Pentapetalae</taxon>
        <taxon>rosids</taxon>
        <taxon>malvids</taxon>
        <taxon>Malvales</taxon>
        <taxon>Malvaceae</taxon>
        <taxon>Malvoideae</taxon>
        <taxon>Gossypium</taxon>
    </lineage>
</organism>
<dbReference type="AlphaFoldDB" id="A0A5D2SZL1"/>
<protein>
    <submittedName>
        <fullName evidence="3">Uncharacterized protein</fullName>
    </submittedName>
</protein>
<keyword evidence="1" id="KW-0833">Ubl conjugation pathway</keyword>
<evidence type="ECO:0000313" key="3">
    <source>
        <dbReference type="EMBL" id="TYI57414.1"/>
    </source>
</evidence>
<accession>A0A5D2SZL1</accession>
<dbReference type="EMBL" id="CM017659">
    <property type="protein sequence ID" value="TYI57414.1"/>
    <property type="molecule type" value="Genomic_DNA"/>
</dbReference>
<feature type="region of interest" description="Disordered" evidence="2">
    <location>
        <begin position="1"/>
        <end position="63"/>
    </location>
</feature>
<sequence>MAEKGDSSATGAETTSMAEKETPSMTEKQASSATGEETSSMAEKETSSMAAERKSSAVGEETDLEKVVERVVTTIPEDDATYKIDIMNESRRLLSLLKEMKLNQTVDLGRGDGDRAFLDEQLVILGSGQNWLNDGNLKCAMVDRVLVELLLEKLSSSLPDQNEAAKDLQMLTKAKPSCREAFSKLNGAISRLLSPLSLTKVESNPELQEDLITTVLNILTDDRNKHLVGEHPRAIPLLTESMKYGTDETRRNAIAALVSLSALDLNKFIIGSSGALAPLLEVMCVGHPLAIKEAASAIRSLCKVYENQDKFTKLGAVKIILQKIKEGILVDELLGVLAVLSTHNDAVEELGDPDTFHYLIDIKRNTASEIARKKCIEILFNVSMLEKPSFGDEKKKSRRLV</sequence>
<dbReference type="InterPro" id="IPR011989">
    <property type="entry name" value="ARM-like"/>
</dbReference>
<feature type="compositionally biased region" description="Polar residues" evidence="2">
    <location>
        <begin position="7"/>
        <end position="41"/>
    </location>
</feature>
<evidence type="ECO:0000256" key="1">
    <source>
        <dbReference type="ARBA" id="ARBA00022786"/>
    </source>
</evidence>
<gene>
    <name evidence="3" type="ORF">E1A91_D11G279100v1</name>
</gene>
<evidence type="ECO:0000313" key="4">
    <source>
        <dbReference type="Proteomes" id="UP000323597"/>
    </source>
</evidence>
<dbReference type="Proteomes" id="UP000323597">
    <property type="component" value="Chromosome D11"/>
</dbReference>
<feature type="compositionally biased region" description="Basic and acidic residues" evidence="2">
    <location>
        <begin position="42"/>
        <end position="55"/>
    </location>
</feature>
<dbReference type="InterPro" id="IPR016024">
    <property type="entry name" value="ARM-type_fold"/>
</dbReference>
<dbReference type="SUPFAM" id="SSF48371">
    <property type="entry name" value="ARM repeat"/>
    <property type="match status" value="1"/>
</dbReference>
<dbReference type="Gene3D" id="1.25.10.10">
    <property type="entry name" value="Leucine-rich Repeat Variant"/>
    <property type="match status" value="1"/>
</dbReference>